<dbReference type="AlphaFoldDB" id="A0AAE3KUL5"/>
<evidence type="ECO:0000313" key="10">
    <source>
        <dbReference type="EMBL" id="MCP9765682.1"/>
    </source>
</evidence>
<organism evidence="10 11">
    <name type="scientific">Lacihabitans soyangensis</name>
    <dbReference type="NCBI Taxonomy" id="869394"/>
    <lineage>
        <taxon>Bacteria</taxon>
        <taxon>Pseudomonadati</taxon>
        <taxon>Bacteroidota</taxon>
        <taxon>Cytophagia</taxon>
        <taxon>Cytophagales</taxon>
        <taxon>Leadbetterellaceae</taxon>
        <taxon>Lacihabitans</taxon>
    </lineage>
</organism>
<keyword evidence="3 7" id="KW-0732">Signal</keyword>
<gene>
    <name evidence="10" type="ORF">EGI31_22330</name>
</gene>
<feature type="region of interest" description="Disordered" evidence="6">
    <location>
        <begin position="421"/>
        <end position="444"/>
    </location>
</feature>
<name>A0AAE3KUL5_9BACT</name>
<feature type="domain" description="SusD-like N-terminal" evidence="9">
    <location>
        <begin position="78"/>
        <end position="232"/>
    </location>
</feature>
<keyword evidence="11" id="KW-1185">Reference proteome</keyword>
<feature type="signal peptide" evidence="7">
    <location>
        <begin position="1"/>
        <end position="22"/>
    </location>
</feature>
<dbReference type="CDD" id="cd08977">
    <property type="entry name" value="SusD"/>
    <property type="match status" value="1"/>
</dbReference>
<evidence type="ECO:0000256" key="7">
    <source>
        <dbReference type="SAM" id="SignalP"/>
    </source>
</evidence>
<evidence type="ECO:0000259" key="9">
    <source>
        <dbReference type="Pfam" id="PF14322"/>
    </source>
</evidence>
<keyword evidence="5" id="KW-0998">Cell outer membrane</keyword>
<evidence type="ECO:0000256" key="4">
    <source>
        <dbReference type="ARBA" id="ARBA00023136"/>
    </source>
</evidence>
<proteinExistence type="inferred from homology"/>
<evidence type="ECO:0000256" key="5">
    <source>
        <dbReference type="ARBA" id="ARBA00023237"/>
    </source>
</evidence>
<dbReference type="Proteomes" id="UP001204144">
    <property type="component" value="Unassembled WGS sequence"/>
</dbReference>
<evidence type="ECO:0000256" key="3">
    <source>
        <dbReference type="ARBA" id="ARBA00022729"/>
    </source>
</evidence>
<comment type="similarity">
    <text evidence="2">Belongs to the SusD family.</text>
</comment>
<accession>A0AAE3KUL5</accession>
<evidence type="ECO:0000256" key="1">
    <source>
        <dbReference type="ARBA" id="ARBA00004442"/>
    </source>
</evidence>
<evidence type="ECO:0000256" key="2">
    <source>
        <dbReference type="ARBA" id="ARBA00006275"/>
    </source>
</evidence>
<protein>
    <submittedName>
        <fullName evidence="10">RagB/SusD family nutrient uptake outer membrane protein</fullName>
    </submittedName>
</protein>
<sequence>MKKKYLNICLLLALGISGQSCSDFLLKEPLGKETEANYFNDPANAVLAVNGIYDVLGWEEGPGFNNSGVTSNLEWMYGDVMSDDAEKGSTINDFQALQELKDWTATSVNDIAKGLWSNAFAGIYRSNNVLKNIETANISSSLKTRLTGEATFLRAYFYFYLARVYGGVPLFTEPVKASEYTITKRATLGETLKFIESDLKNAVILLPERGDYSIVDLGRATKGAANAYLARVAMYAIGTDNSVTKNTWQEVYDLTRIIMASGQYSLTPNYAEIHEAEGENNLESIFEIQEVESSNSWGAIKTGTTSNIFQNNRSTWGWGFNNPSVSLVSEFETGDPRRACTVYSKDNVLLGTKVEDILYPSGNMTNYLNRKAAILKPSEGKESGQNIRKMRYADVLLMNAEAAANIGKEDEARQILNQIRARAKNSTTPKGSKEGSPTSYEAANIPNTTLPAITTSVTGKALMEAIWHERRVEFGMEALRLWDLIRTGRYLNSISAVRKSAATRHAINSNVVNPVPVLPIPLNEVQSWGLDQNPGY</sequence>
<feature type="compositionally biased region" description="Polar residues" evidence="6">
    <location>
        <begin position="424"/>
        <end position="444"/>
    </location>
</feature>
<dbReference type="InterPro" id="IPR012944">
    <property type="entry name" value="SusD_RagB_dom"/>
</dbReference>
<dbReference type="Gene3D" id="1.25.40.390">
    <property type="match status" value="1"/>
</dbReference>
<reference evidence="10 11" key="1">
    <citation type="submission" date="2018-11" db="EMBL/GenBank/DDBJ databases">
        <title>Novel bacteria species description.</title>
        <authorList>
            <person name="Han J.-H."/>
        </authorList>
    </citation>
    <scope>NUCLEOTIDE SEQUENCE [LARGE SCALE GENOMIC DNA]</scope>
    <source>
        <strain evidence="10 11">KCTC23259</strain>
    </source>
</reference>
<dbReference type="InterPro" id="IPR011990">
    <property type="entry name" value="TPR-like_helical_dom_sf"/>
</dbReference>
<feature type="chain" id="PRO_5042066791" evidence="7">
    <location>
        <begin position="23"/>
        <end position="536"/>
    </location>
</feature>
<keyword evidence="4" id="KW-0472">Membrane</keyword>
<comment type="subcellular location">
    <subcellularLocation>
        <location evidence="1">Cell outer membrane</location>
    </subcellularLocation>
</comment>
<dbReference type="GO" id="GO:0009279">
    <property type="term" value="C:cell outer membrane"/>
    <property type="evidence" value="ECO:0007669"/>
    <property type="project" value="UniProtKB-SubCell"/>
</dbReference>
<evidence type="ECO:0000256" key="6">
    <source>
        <dbReference type="SAM" id="MobiDB-lite"/>
    </source>
</evidence>
<dbReference type="InterPro" id="IPR033985">
    <property type="entry name" value="SusD-like_N"/>
</dbReference>
<dbReference type="SUPFAM" id="SSF48452">
    <property type="entry name" value="TPR-like"/>
    <property type="match status" value="1"/>
</dbReference>
<dbReference type="RefSeq" id="WP_255039398.1">
    <property type="nucleotide sequence ID" value="NZ_RJUF01000186.1"/>
</dbReference>
<feature type="domain" description="RagB/SusD" evidence="8">
    <location>
        <begin position="360"/>
        <end position="536"/>
    </location>
</feature>
<evidence type="ECO:0000313" key="11">
    <source>
        <dbReference type="Proteomes" id="UP001204144"/>
    </source>
</evidence>
<dbReference type="PROSITE" id="PS51257">
    <property type="entry name" value="PROKAR_LIPOPROTEIN"/>
    <property type="match status" value="1"/>
</dbReference>
<comment type="caution">
    <text evidence="10">The sequence shown here is derived from an EMBL/GenBank/DDBJ whole genome shotgun (WGS) entry which is preliminary data.</text>
</comment>
<evidence type="ECO:0000259" key="8">
    <source>
        <dbReference type="Pfam" id="PF07980"/>
    </source>
</evidence>
<dbReference type="EMBL" id="RJUF01000186">
    <property type="protein sequence ID" value="MCP9765682.1"/>
    <property type="molecule type" value="Genomic_DNA"/>
</dbReference>
<dbReference type="Pfam" id="PF07980">
    <property type="entry name" value="SusD_RagB"/>
    <property type="match status" value="1"/>
</dbReference>
<dbReference type="Pfam" id="PF14322">
    <property type="entry name" value="SusD-like_3"/>
    <property type="match status" value="1"/>
</dbReference>